<feature type="region of interest" description="Disordered" evidence="1">
    <location>
        <begin position="146"/>
        <end position="261"/>
    </location>
</feature>
<feature type="compositionally biased region" description="Polar residues" evidence="1">
    <location>
        <begin position="146"/>
        <end position="163"/>
    </location>
</feature>
<feature type="compositionally biased region" description="Low complexity" evidence="1">
    <location>
        <begin position="248"/>
        <end position="261"/>
    </location>
</feature>
<keyword evidence="3" id="KW-1185">Reference proteome</keyword>
<gene>
    <name evidence="2" type="ORF">GSU69_10605</name>
</gene>
<evidence type="ECO:0000256" key="1">
    <source>
        <dbReference type="SAM" id="MobiDB-lite"/>
    </source>
</evidence>
<dbReference type="Proteomes" id="UP000464597">
    <property type="component" value="Chromosome"/>
</dbReference>
<reference evidence="3" key="1">
    <citation type="submission" date="2019-12" db="EMBL/GenBank/DDBJ databases">
        <title>Complete and draft genome sequences of new strains and members of some known species of the genus Rathayibacter isolated from plants.</title>
        <authorList>
            <person name="Tarlachkov S.V."/>
            <person name="Starodumova I.P."/>
            <person name="Dorofeeva L.V."/>
            <person name="Prisyazhnaya N.V."/>
            <person name="Leyn S."/>
            <person name="Zlamal J."/>
            <person name="Elan M."/>
            <person name="Osterman A.L."/>
            <person name="Nadler S."/>
            <person name="Subbotin S.A."/>
            <person name="Evtushenko L.I."/>
        </authorList>
    </citation>
    <scope>NUCLEOTIDE SEQUENCE [LARGE SCALE GENOMIC DNA]</scope>
    <source>
        <strain evidence="3">VKM Ac-2802</strain>
    </source>
</reference>
<feature type="compositionally biased region" description="Low complexity" evidence="1">
    <location>
        <begin position="179"/>
        <end position="218"/>
    </location>
</feature>
<evidence type="ECO:0000313" key="3">
    <source>
        <dbReference type="Proteomes" id="UP000464597"/>
    </source>
</evidence>
<feature type="compositionally biased region" description="Pro residues" evidence="1">
    <location>
        <begin position="236"/>
        <end position="247"/>
    </location>
</feature>
<dbReference type="InterPro" id="IPR036514">
    <property type="entry name" value="SGNH_hydro_sf"/>
</dbReference>
<protein>
    <recommendedName>
        <fullName evidence="4">SGNH hydrolase-type esterase domain-containing protein</fullName>
    </recommendedName>
</protein>
<dbReference type="EMBL" id="CP047180">
    <property type="protein sequence ID" value="QHC63087.1"/>
    <property type="molecule type" value="Genomic_DNA"/>
</dbReference>
<dbReference type="InterPro" id="IPR001087">
    <property type="entry name" value="GDSL"/>
</dbReference>
<accession>A0ABX6H089</accession>
<evidence type="ECO:0008006" key="4">
    <source>
        <dbReference type="Google" id="ProtNLM"/>
    </source>
</evidence>
<name>A0ABX6H089_9MICO</name>
<sequence length="261" mass="25886">MLLLVGAAAVPAAAAEPAPTLSVVSFGDSITRGASSCGTRADCPVNSWSTGTASAVRSIATRLQEVNPGSVVTTANYAKSGSRINAVASTVTAAASAGADPDVITLLVGGNDLCHPDLTGAADGYAMTPAASFSASASSLLRQIGSTWPERPSSSARCRTSPPSGRACAGDRPRRAGRRTGSAARPAGRRPTTSSRPATPTPRRSPQLRSAPGSSTTPSPRPAPPSAPAASGTTAPSPPPPSRPTSCPPSTTSTPTPAARP</sequence>
<proteinExistence type="predicted"/>
<dbReference type="SUPFAM" id="SSF52266">
    <property type="entry name" value="SGNH hydrolase"/>
    <property type="match status" value="1"/>
</dbReference>
<evidence type="ECO:0000313" key="2">
    <source>
        <dbReference type="EMBL" id="QHC63087.1"/>
    </source>
</evidence>
<organism evidence="2 3">
    <name type="scientific">Rathayibacter festucae</name>
    <dbReference type="NCBI Taxonomy" id="110937"/>
    <lineage>
        <taxon>Bacteria</taxon>
        <taxon>Bacillati</taxon>
        <taxon>Actinomycetota</taxon>
        <taxon>Actinomycetes</taxon>
        <taxon>Micrococcales</taxon>
        <taxon>Microbacteriaceae</taxon>
        <taxon>Rathayibacter</taxon>
    </lineage>
</organism>
<dbReference type="Gene3D" id="3.40.50.1110">
    <property type="entry name" value="SGNH hydrolase"/>
    <property type="match status" value="1"/>
</dbReference>
<dbReference type="Pfam" id="PF00657">
    <property type="entry name" value="Lipase_GDSL"/>
    <property type="match status" value="1"/>
</dbReference>